<evidence type="ECO:0000313" key="1">
    <source>
        <dbReference type="EMBL" id="PNT36498.1"/>
    </source>
</evidence>
<evidence type="ECO:0000313" key="2">
    <source>
        <dbReference type="Proteomes" id="UP000006729"/>
    </source>
</evidence>
<dbReference type="HOGENOM" id="CLU_2835955_0_0_1"/>
<gene>
    <name evidence="1" type="ORF">POPTR_005G130500</name>
</gene>
<reference evidence="1 2" key="1">
    <citation type="journal article" date="2006" name="Science">
        <title>The genome of black cottonwood, Populus trichocarpa (Torr. &amp; Gray).</title>
        <authorList>
            <person name="Tuskan G.A."/>
            <person name="Difazio S."/>
            <person name="Jansson S."/>
            <person name="Bohlmann J."/>
            <person name="Grigoriev I."/>
            <person name="Hellsten U."/>
            <person name="Putnam N."/>
            <person name="Ralph S."/>
            <person name="Rombauts S."/>
            <person name="Salamov A."/>
            <person name="Schein J."/>
            <person name="Sterck L."/>
            <person name="Aerts A."/>
            <person name="Bhalerao R.R."/>
            <person name="Bhalerao R.P."/>
            <person name="Blaudez D."/>
            <person name="Boerjan W."/>
            <person name="Brun A."/>
            <person name="Brunner A."/>
            <person name="Busov V."/>
            <person name="Campbell M."/>
            <person name="Carlson J."/>
            <person name="Chalot M."/>
            <person name="Chapman J."/>
            <person name="Chen G.L."/>
            <person name="Cooper D."/>
            <person name="Coutinho P.M."/>
            <person name="Couturier J."/>
            <person name="Covert S."/>
            <person name="Cronk Q."/>
            <person name="Cunningham R."/>
            <person name="Davis J."/>
            <person name="Degroeve S."/>
            <person name="Dejardin A."/>
            <person name="Depamphilis C."/>
            <person name="Detter J."/>
            <person name="Dirks B."/>
            <person name="Dubchak I."/>
            <person name="Duplessis S."/>
            <person name="Ehlting J."/>
            <person name="Ellis B."/>
            <person name="Gendler K."/>
            <person name="Goodstein D."/>
            <person name="Gribskov M."/>
            <person name="Grimwood J."/>
            <person name="Groover A."/>
            <person name="Gunter L."/>
            <person name="Hamberger B."/>
            <person name="Heinze B."/>
            <person name="Helariutta Y."/>
            <person name="Henrissat B."/>
            <person name="Holligan D."/>
            <person name="Holt R."/>
            <person name="Huang W."/>
            <person name="Islam-Faridi N."/>
            <person name="Jones S."/>
            <person name="Jones-Rhoades M."/>
            <person name="Jorgensen R."/>
            <person name="Joshi C."/>
            <person name="Kangasjarvi J."/>
            <person name="Karlsson J."/>
            <person name="Kelleher C."/>
            <person name="Kirkpatrick R."/>
            <person name="Kirst M."/>
            <person name="Kohler A."/>
            <person name="Kalluri U."/>
            <person name="Larimer F."/>
            <person name="Leebens-Mack J."/>
            <person name="Leple J.C."/>
            <person name="Locascio P."/>
            <person name="Lou Y."/>
            <person name="Lucas S."/>
            <person name="Martin F."/>
            <person name="Montanini B."/>
            <person name="Napoli C."/>
            <person name="Nelson D.R."/>
            <person name="Nelson C."/>
            <person name="Nieminen K."/>
            <person name="Nilsson O."/>
            <person name="Pereda V."/>
            <person name="Peter G."/>
            <person name="Philippe R."/>
            <person name="Pilate G."/>
            <person name="Poliakov A."/>
            <person name="Razumovskaya J."/>
            <person name="Richardson P."/>
            <person name="Rinaldi C."/>
            <person name="Ritland K."/>
            <person name="Rouze P."/>
            <person name="Ryaboy D."/>
            <person name="Schmutz J."/>
            <person name="Schrader J."/>
            <person name="Segerman B."/>
            <person name="Shin H."/>
            <person name="Siddiqui A."/>
            <person name="Sterky F."/>
            <person name="Terry A."/>
            <person name="Tsai C.J."/>
            <person name="Uberbacher E."/>
            <person name="Unneberg P."/>
            <person name="Vahala J."/>
            <person name="Wall K."/>
            <person name="Wessler S."/>
            <person name="Yang G."/>
            <person name="Yin T."/>
            <person name="Douglas C."/>
            <person name="Marra M."/>
            <person name="Sandberg G."/>
            <person name="Van de Peer Y."/>
            <person name="Rokhsar D."/>
        </authorList>
    </citation>
    <scope>NUCLEOTIDE SEQUENCE [LARGE SCALE GENOMIC DNA]</scope>
    <source>
        <strain evidence="2">cv. Nisqually</strain>
    </source>
</reference>
<organism evidence="1 2">
    <name type="scientific">Populus trichocarpa</name>
    <name type="common">Western balsam poplar</name>
    <name type="synonym">Populus balsamifera subsp. trichocarpa</name>
    <dbReference type="NCBI Taxonomy" id="3694"/>
    <lineage>
        <taxon>Eukaryota</taxon>
        <taxon>Viridiplantae</taxon>
        <taxon>Streptophyta</taxon>
        <taxon>Embryophyta</taxon>
        <taxon>Tracheophyta</taxon>
        <taxon>Spermatophyta</taxon>
        <taxon>Magnoliopsida</taxon>
        <taxon>eudicotyledons</taxon>
        <taxon>Gunneridae</taxon>
        <taxon>Pentapetalae</taxon>
        <taxon>rosids</taxon>
        <taxon>fabids</taxon>
        <taxon>Malpighiales</taxon>
        <taxon>Salicaceae</taxon>
        <taxon>Saliceae</taxon>
        <taxon>Populus</taxon>
    </lineage>
</organism>
<dbReference type="Gramene" id="Potri.005G130500.1.v4.1">
    <property type="protein sequence ID" value="Potri.005G130500.1.v4.1"/>
    <property type="gene ID" value="Potri.005G130500.v4.1"/>
</dbReference>
<proteinExistence type="predicted"/>
<dbReference type="Proteomes" id="UP000006729">
    <property type="component" value="Chromosome 5"/>
</dbReference>
<accession>U5GC43</accession>
<dbReference type="AlphaFoldDB" id="U5GC43"/>
<dbReference type="EMBL" id="CM009294">
    <property type="protein sequence ID" value="PNT36498.1"/>
    <property type="molecule type" value="Genomic_DNA"/>
</dbReference>
<dbReference type="InParanoid" id="U5GC43"/>
<protein>
    <submittedName>
        <fullName evidence="1">Uncharacterized protein</fullName>
    </submittedName>
</protein>
<sequence>MLYHLIVIDFISKKPLLSRLLQQKTRKTESASKHFLRLEKNQFHQLKGEAVTRRRKASSKVLEMQS</sequence>
<keyword evidence="2" id="KW-1185">Reference proteome</keyword>
<name>U5GC43_POPTR</name>